<feature type="domain" description="Sulfotransferase" evidence="4">
    <location>
        <begin position="29"/>
        <end position="281"/>
    </location>
</feature>
<dbReference type="AlphaFoldDB" id="A0A835VUC1"/>
<evidence type="ECO:0000313" key="5">
    <source>
        <dbReference type="EMBL" id="KAG2429597.1"/>
    </source>
</evidence>
<sequence>MASWPSELKEMHNHHMESTRWKEFKWRNDDIVICSYAKSGTTLTQQLVAQLITGGDPAFNMAEASPWLDLRVMPKEPMMAALEAQPHRRFIKSHLPTDCLPYNPNTKYIYLVRDGRDMCWSMYNHHSTANAMWYGALNDTPGRVGPPMTRPCPDPRQYFLDWLEQDGGPHWWPFFSHVSSWWAVRQLPNVLLVHFNALRADLAGEAARIAAFLGITVPQDRWPAILEHCSIDWMRAHGELSVPGGGIFWEHGASDFIFKGTNGRWKDTLTAEDCKAYEERAMQELGPDCAEWLKTGKPHDSKQFK</sequence>
<evidence type="ECO:0000256" key="1">
    <source>
        <dbReference type="ARBA" id="ARBA00005771"/>
    </source>
</evidence>
<dbReference type="SUPFAM" id="SSF52540">
    <property type="entry name" value="P-loop containing nucleoside triphosphate hydrolases"/>
    <property type="match status" value="1"/>
</dbReference>
<dbReference type="Proteomes" id="UP000650467">
    <property type="component" value="Unassembled WGS sequence"/>
</dbReference>
<comment type="similarity">
    <text evidence="1 3">Belongs to the sulfotransferase 1 family.</text>
</comment>
<dbReference type="Gene3D" id="3.40.50.300">
    <property type="entry name" value="P-loop containing nucleotide triphosphate hydrolases"/>
    <property type="match status" value="1"/>
</dbReference>
<evidence type="ECO:0000313" key="6">
    <source>
        <dbReference type="Proteomes" id="UP000650467"/>
    </source>
</evidence>
<dbReference type="GO" id="GO:0008146">
    <property type="term" value="F:sulfotransferase activity"/>
    <property type="evidence" value="ECO:0007669"/>
    <property type="project" value="InterPro"/>
</dbReference>
<keyword evidence="6" id="KW-1185">Reference proteome</keyword>
<proteinExistence type="inferred from homology"/>
<dbReference type="InterPro" id="IPR000863">
    <property type="entry name" value="Sulfotransferase_dom"/>
</dbReference>
<name>A0A835VUC1_CHLIN</name>
<organism evidence="5 6">
    <name type="scientific">Chlamydomonas incerta</name>
    <dbReference type="NCBI Taxonomy" id="51695"/>
    <lineage>
        <taxon>Eukaryota</taxon>
        <taxon>Viridiplantae</taxon>
        <taxon>Chlorophyta</taxon>
        <taxon>core chlorophytes</taxon>
        <taxon>Chlorophyceae</taxon>
        <taxon>CS clade</taxon>
        <taxon>Chlamydomonadales</taxon>
        <taxon>Chlamydomonadaceae</taxon>
        <taxon>Chlamydomonas</taxon>
    </lineage>
</organism>
<dbReference type="OrthoDB" id="10262068at2759"/>
<keyword evidence="2 3" id="KW-0808">Transferase</keyword>
<evidence type="ECO:0000256" key="2">
    <source>
        <dbReference type="ARBA" id="ARBA00022679"/>
    </source>
</evidence>
<dbReference type="InterPro" id="IPR027417">
    <property type="entry name" value="P-loop_NTPase"/>
</dbReference>
<comment type="caution">
    <text evidence="5">The sequence shown here is derived from an EMBL/GenBank/DDBJ whole genome shotgun (WGS) entry which is preliminary data.</text>
</comment>
<dbReference type="EC" id="2.8.2.-" evidence="3"/>
<protein>
    <recommendedName>
        <fullName evidence="3">Sulfotransferase</fullName>
        <ecNumber evidence="3">2.8.2.-</ecNumber>
    </recommendedName>
</protein>
<dbReference type="Pfam" id="PF00685">
    <property type="entry name" value="Sulfotransfer_1"/>
    <property type="match status" value="1"/>
</dbReference>
<evidence type="ECO:0000256" key="3">
    <source>
        <dbReference type="RuleBase" id="RU361155"/>
    </source>
</evidence>
<reference evidence="5" key="1">
    <citation type="journal article" date="2020" name="bioRxiv">
        <title>Comparative genomics of Chlamydomonas.</title>
        <authorList>
            <person name="Craig R.J."/>
            <person name="Hasan A.R."/>
            <person name="Ness R.W."/>
            <person name="Keightley P.D."/>
        </authorList>
    </citation>
    <scope>NUCLEOTIDE SEQUENCE</scope>
    <source>
        <strain evidence="5">SAG 7.73</strain>
    </source>
</reference>
<dbReference type="EMBL" id="JAEHOC010000030">
    <property type="protein sequence ID" value="KAG2429597.1"/>
    <property type="molecule type" value="Genomic_DNA"/>
</dbReference>
<accession>A0A835VUC1</accession>
<evidence type="ECO:0000259" key="4">
    <source>
        <dbReference type="Pfam" id="PF00685"/>
    </source>
</evidence>
<gene>
    <name evidence="5" type="ORF">HXX76_010830</name>
</gene>
<dbReference type="PANTHER" id="PTHR11783">
    <property type="entry name" value="SULFOTRANSFERASE SULT"/>
    <property type="match status" value="1"/>
</dbReference>